<feature type="compositionally biased region" description="Polar residues" evidence="1">
    <location>
        <begin position="236"/>
        <end position="251"/>
    </location>
</feature>
<evidence type="ECO:0000313" key="2">
    <source>
        <dbReference type="EMBL" id="CAC5388540.1"/>
    </source>
</evidence>
<feature type="compositionally biased region" description="Polar residues" evidence="1">
    <location>
        <begin position="132"/>
        <end position="168"/>
    </location>
</feature>
<accession>A0A6J8C076</accession>
<feature type="compositionally biased region" description="Basic and acidic residues" evidence="1">
    <location>
        <begin position="289"/>
        <end position="316"/>
    </location>
</feature>
<evidence type="ECO:0000313" key="3">
    <source>
        <dbReference type="Proteomes" id="UP000507470"/>
    </source>
</evidence>
<feature type="region of interest" description="Disordered" evidence="1">
    <location>
        <begin position="99"/>
        <end position="316"/>
    </location>
</feature>
<proteinExistence type="predicted"/>
<dbReference type="PANTHER" id="PTHR35378">
    <property type="entry name" value="UNNAMED PRODUCT"/>
    <property type="match status" value="1"/>
</dbReference>
<dbReference type="AlphaFoldDB" id="A0A6J8C076"/>
<protein>
    <submittedName>
        <fullName evidence="2">Uncharacterized protein</fullName>
    </submittedName>
</protein>
<feature type="compositionally biased region" description="Polar residues" evidence="1">
    <location>
        <begin position="267"/>
        <end position="282"/>
    </location>
</feature>
<name>A0A6J8C076_MYTCO</name>
<feature type="compositionally biased region" description="Polar residues" evidence="1">
    <location>
        <begin position="187"/>
        <end position="197"/>
    </location>
</feature>
<feature type="compositionally biased region" description="Polar residues" evidence="1">
    <location>
        <begin position="206"/>
        <end position="215"/>
    </location>
</feature>
<keyword evidence="3" id="KW-1185">Reference proteome</keyword>
<dbReference type="EMBL" id="CACVKT020004176">
    <property type="protein sequence ID" value="CAC5388540.1"/>
    <property type="molecule type" value="Genomic_DNA"/>
</dbReference>
<gene>
    <name evidence="2" type="ORF">MCOR_23796</name>
</gene>
<dbReference type="Proteomes" id="UP000507470">
    <property type="component" value="Unassembled WGS sequence"/>
</dbReference>
<sequence length="332" mass="37809">MELRPSEIFYSQDSIMNRFGDYTIHGNTYIGETLDQLLQGHCNVNNIPTITVVNKYGKWYTSDNRRLWVFRKAEEIGFLETIDVSVSSYLNGNKFTTENGGTSIRVRGGTPGGRLWRSWKPKRPDSRYRRSTPPSYNLNTSNVLSSKRNTSPSYPVSNQTTNLYHQKTSLSNRSSMSSVYSDRSEQSKTNPITSPTIAQGYMGQFHSANESSYGRTTTYQPPSVPTVPSPTHTKTNRVSSPTIQNRSNYFSSYRDDSSNVDNRHDYTNSTNTRTMRTDSPYQSYGRGLSYEDRLTDRVPSRSSSRHETGHHLNNEQSFKAERDINRGCCTIL</sequence>
<evidence type="ECO:0000256" key="1">
    <source>
        <dbReference type="SAM" id="MobiDB-lite"/>
    </source>
</evidence>
<feature type="compositionally biased region" description="Basic and acidic residues" evidence="1">
    <location>
        <begin position="253"/>
        <end position="266"/>
    </location>
</feature>
<reference evidence="2 3" key="1">
    <citation type="submission" date="2020-06" db="EMBL/GenBank/DDBJ databases">
        <authorList>
            <person name="Li R."/>
            <person name="Bekaert M."/>
        </authorList>
    </citation>
    <scope>NUCLEOTIDE SEQUENCE [LARGE SCALE GENOMIC DNA]</scope>
    <source>
        <strain evidence="3">wild</strain>
    </source>
</reference>
<dbReference type="OrthoDB" id="6148233at2759"/>
<organism evidence="2 3">
    <name type="scientific">Mytilus coruscus</name>
    <name type="common">Sea mussel</name>
    <dbReference type="NCBI Taxonomy" id="42192"/>
    <lineage>
        <taxon>Eukaryota</taxon>
        <taxon>Metazoa</taxon>
        <taxon>Spiralia</taxon>
        <taxon>Lophotrochozoa</taxon>
        <taxon>Mollusca</taxon>
        <taxon>Bivalvia</taxon>
        <taxon>Autobranchia</taxon>
        <taxon>Pteriomorphia</taxon>
        <taxon>Mytilida</taxon>
        <taxon>Mytiloidea</taxon>
        <taxon>Mytilidae</taxon>
        <taxon>Mytilinae</taxon>
        <taxon>Mytilus</taxon>
    </lineage>
</organism>
<dbReference type="PANTHER" id="PTHR35378:SF1">
    <property type="entry name" value="C2H2-TYPE DOMAIN-CONTAINING PROTEIN"/>
    <property type="match status" value="1"/>
</dbReference>
<feature type="compositionally biased region" description="Low complexity" evidence="1">
    <location>
        <begin position="169"/>
        <end position="181"/>
    </location>
</feature>